<dbReference type="GO" id="GO:0004843">
    <property type="term" value="F:cysteine-type deubiquitinase activity"/>
    <property type="evidence" value="ECO:0007669"/>
    <property type="project" value="UniProtKB-UniRule"/>
</dbReference>
<keyword evidence="4 7" id="KW-0833">Ubl conjugation pathway</keyword>
<reference evidence="11" key="1">
    <citation type="submission" date="2025-08" db="UniProtKB">
        <authorList>
            <consortium name="RefSeq"/>
        </authorList>
    </citation>
    <scope>IDENTIFICATION</scope>
    <source>
        <tissue evidence="11">Sperm</tissue>
    </source>
</reference>
<keyword evidence="10" id="KW-1185">Reference proteome</keyword>
<evidence type="ECO:0000256" key="8">
    <source>
        <dbReference type="RuleBase" id="RU361215"/>
    </source>
</evidence>
<name>A0AAJ7UI87_PETMA</name>
<dbReference type="Proteomes" id="UP001318040">
    <property type="component" value="Chromosome 76"/>
</dbReference>
<gene>
    <name evidence="11" type="primary">LOC116958325</name>
</gene>
<dbReference type="PANTHER" id="PTHR10589">
    <property type="entry name" value="UBIQUITIN CARBOXYL-TERMINAL HYDROLASE"/>
    <property type="match status" value="1"/>
</dbReference>
<dbReference type="PROSITE" id="PS52048">
    <property type="entry name" value="UCH_DOMAIN"/>
    <property type="match status" value="1"/>
</dbReference>
<evidence type="ECO:0000313" key="10">
    <source>
        <dbReference type="Proteomes" id="UP001318040"/>
    </source>
</evidence>
<feature type="site" description="Transition state stabilizer" evidence="7">
    <location>
        <position position="82"/>
    </location>
</feature>
<evidence type="ECO:0000313" key="11">
    <source>
        <dbReference type="RefSeq" id="XP_032836772.1"/>
    </source>
</evidence>
<dbReference type="EC" id="3.4.19.12" evidence="8"/>
<feature type="active site" description="Nucleophile" evidence="7">
    <location>
        <position position="88"/>
    </location>
</feature>
<dbReference type="AlphaFoldDB" id="A0AAJ7UI87"/>
<evidence type="ECO:0000256" key="6">
    <source>
        <dbReference type="ARBA" id="ARBA00022807"/>
    </source>
</evidence>
<dbReference type="GO" id="GO:0005737">
    <property type="term" value="C:cytoplasm"/>
    <property type="evidence" value="ECO:0007669"/>
    <property type="project" value="TreeGrafter"/>
</dbReference>
<dbReference type="PANTHER" id="PTHR10589:SF17">
    <property type="entry name" value="UBIQUITIN CARBOXYL-TERMINAL HYDROLASE"/>
    <property type="match status" value="1"/>
</dbReference>
<sequence length="227" mass="23715">MSAQHQCLMPLEANPEVVNQLLTLLGVRGLVARDLLGLEGASLAAIPRPAHAIVLLLPRAAHDSGEGQGGAAIPGDVYHVTQPAQTLCGILGIVHALANIPRAALRLDSDSPFKKFLEETKSLSPAERGERLHSDTAISKAHLACANQGQSQVPGEPSSVDLHYVALVCVGDGLYELDGWKAAPVHHGPSSAASVLEDAARVCRSLVSRAPGDLRFSALVLCEETAA</sequence>
<keyword evidence="5 7" id="KW-0378">Hydrolase</keyword>
<feature type="site" description="Important for enzyme activity" evidence="7">
    <location>
        <position position="178"/>
    </location>
</feature>
<comment type="catalytic activity">
    <reaction evidence="1 7 8">
        <text>Thiol-dependent hydrolysis of ester, thioester, amide, peptide and isopeptide bonds formed by the C-terminal Gly of ubiquitin (a 76-residue protein attached to proteins as an intracellular targeting signal).</text>
        <dbReference type="EC" id="3.4.19.12"/>
    </reaction>
</comment>
<dbReference type="PRINTS" id="PR00707">
    <property type="entry name" value="UBCTHYDRLASE"/>
</dbReference>
<dbReference type="Pfam" id="PF01088">
    <property type="entry name" value="Peptidase_C12"/>
    <property type="match status" value="1"/>
</dbReference>
<evidence type="ECO:0000256" key="5">
    <source>
        <dbReference type="ARBA" id="ARBA00022801"/>
    </source>
</evidence>
<evidence type="ECO:0000256" key="2">
    <source>
        <dbReference type="ARBA" id="ARBA00009326"/>
    </source>
</evidence>
<evidence type="ECO:0000256" key="4">
    <source>
        <dbReference type="ARBA" id="ARBA00022786"/>
    </source>
</evidence>
<dbReference type="KEGG" id="pmrn:116958325"/>
<dbReference type="InterPro" id="IPR038765">
    <property type="entry name" value="Papain-like_cys_pep_sf"/>
</dbReference>
<dbReference type="Gene3D" id="3.40.532.10">
    <property type="entry name" value="Peptidase C12, ubiquitin carboxyl-terminal hydrolase"/>
    <property type="match status" value="1"/>
</dbReference>
<organism evidence="10 11">
    <name type="scientific">Petromyzon marinus</name>
    <name type="common">Sea lamprey</name>
    <dbReference type="NCBI Taxonomy" id="7757"/>
    <lineage>
        <taxon>Eukaryota</taxon>
        <taxon>Metazoa</taxon>
        <taxon>Chordata</taxon>
        <taxon>Craniata</taxon>
        <taxon>Vertebrata</taxon>
        <taxon>Cyclostomata</taxon>
        <taxon>Hyperoartia</taxon>
        <taxon>Petromyzontiformes</taxon>
        <taxon>Petromyzontidae</taxon>
        <taxon>Petromyzon</taxon>
    </lineage>
</organism>
<accession>A0AAJ7UI87</accession>
<dbReference type="GO" id="GO:0006511">
    <property type="term" value="P:ubiquitin-dependent protein catabolic process"/>
    <property type="evidence" value="ECO:0007669"/>
    <property type="project" value="UniProtKB-UniRule"/>
</dbReference>
<evidence type="ECO:0000259" key="9">
    <source>
        <dbReference type="PROSITE" id="PS52048"/>
    </source>
</evidence>
<protein>
    <recommendedName>
        <fullName evidence="8">Ubiquitin carboxyl-terminal hydrolase</fullName>
        <ecNumber evidence="8">3.4.19.12</ecNumber>
    </recommendedName>
</protein>
<keyword evidence="3 7" id="KW-0645">Protease</keyword>
<dbReference type="GO" id="GO:0016579">
    <property type="term" value="P:protein deubiquitination"/>
    <property type="evidence" value="ECO:0007669"/>
    <property type="project" value="TreeGrafter"/>
</dbReference>
<feature type="domain" description="UCH catalytic" evidence="9">
    <location>
        <begin position="7"/>
        <end position="223"/>
    </location>
</feature>
<feature type="active site" description="Proton donor" evidence="7">
    <location>
        <position position="163"/>
    </location>
</feature>
<dbReference type="InterPro" id="IPR036959">
    <property type="entry name" value="Peptidase_C12_UCH_sf"/>
</dbReference>
<evidence type="ECO:0000256" key="3">
    <source>
        <dbReference type="ARBA" id="ARBA00022670"/>
    </source>
</evidence>
<evidence type="ECO:0000256" key="1">
    <source>
        <dbReference type="ARBA" id="ARBA00000707"/>
    </source>
</evidence>
<proteinExistence type="inferred from homology"/>
<evidence type="ECO:0000256" key="7">
    <source>
        <dbReference type="PROSITE-ProRule" id="PRU01393"/>
    </source>
</evidence>
<dbReference type="SUPFAM" id="SSF54001">
    <property type="entry name" value="Cysteine proteinases"/>
    <property type="match status" value="1"/>
</dbReference>
<keyword evidence="6 7" id="KW-0788">Thiol protease</keyword>
<dbReference type="InterPro" id="IPR001578">
    <property type="entry name" value="Peptidase_C12_UCH"/>
</dbReference>
<comment type="similarity">
    <text evidence="2 7 8">Belongs to the peptidase C12 family.</text>
</comment>
<dbReference type="RefSeq" id="XP_032836772.1">
    <property type="nucleotide sequence ID" value="XM_032980881.1"/>
</dbReference>